<dbReference type="AlphaFoldDB" id="A0A316A7R1"/>
<feature type="domain" description="DUF4397" evidence="3">
    <location>
        <begin position="45"/>
        <end position="162"/>
    </location>
</feature>
<organism evidence="4 5">
    <name type="scientific">Quadrisphaera granulorum</name>
    <dbReference type="NCBI Taxonomy" id="317664"/>
    <lineage>
        <taxon>Bacteria</taxon>
        <taxon>Bacillati</taxon>
        <taxon>Actinomycetota</taxon>
        <taxon>Actinomycetes</taxon>
        <taxon>Kineosporiales</taxon>
        <taxon>Kineosporiaceae</taxon>
        <taxon>Quadrisphaera</taxon>
    </lineage>
</organism>
<dbReference type="Proteomes" id="UP000245469">
    <property type="component" value="Unassembled WGS sequence"/>
</dbReference>
<dbReference type="RefSeq" id="WP_170131398.1">
    <property type="nucleotide sequence ID" value="NZ_QGDQ01000009.1"/>
</dbReference>
<accession>A0A316A7R1</accession>
<evidence type="ECO:0000313" key="5">
    <source>
        <dbReference type="Proteomes" id="UP000245469"/>
    </source>
</evidence>
<gene>
    <name evidence="4" type="ORF">BXY45_10947</name>
</gene>
<evidence type="ECO:0000256" key="1">
    <source>
        <dbReference type="SAM" id="Phobius"/>
    </source>
</evidence>
<keyword evidence="1" id="KW-0472">Membrane</keyword>
<protein>
    <submittedName>
        <fullName evidence="4">Uncharacterized protein DUF4397</fullName>
    </submittedName>
</protein>
<comment type="caution">
    <text evidence="4">The sequence shown here is derived from an EMBL/GenBank/DDBJ whole genome shotgun (WGS) entry which is preliminary data.</text>
</comment>
<evidence type="ECO:0000256" key="2">
    <source>
        <dbReference type="SAM" id="SignalP"/>
    </source>
</evidence>
<evidence type="ECO:0000313" key="4">
    <source>
        <dbReference type="EMBL" id="PWJ53966.1"/>
    </source>
</evidence>
<proteinExistence type="predicted"/>
<keyword evidence="1" id="KW-1133">Transmembrane helix</keyword>
<dbReference type="Pfam" id="PF14344">
    <property type="entry name" value="DUF4397"/>
    <property type="match status" value="1"/>
</dbReference>
<evidence type="ECO:0000259" key="3">
    <source>
        <dbReference type="Pfam" id="PF14344"/>
    </source>
</evidence>
<feature type="transmembrane region" description="Helical" evidence="1">
    <location>
        <begin position="267"/>
        <end position="292"/>
    </location>
</feature>
<keyword evidence="1" id="KW-0812">Transmembrane</keyword>
<feature type="signal peptide" evidence="2">
    <location>
        <begin position="1"/>
        <end position="31"/>
    </location>
</feature>
<keyword evidence="2" id="KW-0732">Signal</keyword>
<dbReference type="InterPro" id="IPR025510">
    <property type="entry name" value="DUF4397"/>
</dbReference>
<name>A0A316A7R1_9ACTN</name>
<dbReference type="EMBL" id="QGDQ01000009">
    <property type="protein sequence ID" value="PWJ53966.1"/>
    <property type="molecule type" value="Genomic_DNA"/>
</dbReference>
<feature type="chain" id="PRO_5016236647" evidence="2">
    <location>
        <begin position="32"/>
        <end position="302"/>
    </location>
</feature>
<keyword evidence="5" id="KW-1185">Reference proteome</keyword>
<reference evidence="4 5" key="1">
    <citation type="submission" date="2018-03" db="EMBL/GenBank/DDBJ databases">
        <title>Genomic Encyclopedia of Archaeal and Bacterial Type Strains, Phase II (KMG-II): from individual species to whole genera.</title>
        <authorList>
            <person name="Goeker M."/>
        </authorList>
    </citation>
    <scope>NUCLEOTIDE SEQUENCE [LARGE SCALE GENOMIC DNA]</scope>
    <source>
        <strain evidence="4 5">DSM 44889</strain>
    </source>
</reference>
<sequence>MHAAHRATRRTALVGLLLATLALGPASGAAASGRAAGGAASGNDAYIRVAHLVPGFGGVTMTATLTSFDGSTRQLTLAPEATYGAITPYEPLPAGSYAVAVRPVGASPSTAPVLTQTLTAQPGAAYTIAGLGDSTAPRLSALDDDLTSPGPGTARVRVLPAAEPGQTTDVTASGRAVATGAAFSEPTGYVDVPAGEVTFQASTGQRRGQETTTLAGGSVYTVLVLADGSTGITLKPVTDATGSGVVPRGGAATGGGYLAEHAADGSWAGPAASAAAGTALAGGALAVALALGRRRRGAHADR</sequence>